<feature type="region of interest" description="Disordered" evidence="1">
    <location>
        <begin position="1"/>
        <end position="27"/>
    </location>
</feature>
<dbReference type="OrthoDB" id="72441at2759"/>
<feature type="region of interest" description="Disordered" evidence="1">
    <location>
        <begin position="251"/>
        <end position="270"/>
    </location>
</feature>
<feature type="domain" description="TECPR1-like DysF" evidence="2">
    <location>
        <begin position="83"/>
        <end position="225"/>
    </location>
</feature>
<dbReference type="OMA" id="AWMIDMR"/>
<feature type="region of interest" description="Disordered" evidence="1">
    <location>
        <begin position="324"/>
        <end position="354"/>
    </location>
</feature>
<keyword evidence="4" id="KW-1185">Reference proteome</keyword>
<accession>S7RZY8</accession>
<reference evidence="3 4" key="1">
    <citation type="journal article" date="2012" name="Science">
        <title>The Paleozoic origin of enzymatic lignin decomposition reconstructed from 31 fungal genomes.</title>
        <authorList>
            <person name="Floudas D."/>
            <person name="Binder M."/>
            <person name="Riley R."/>
            <person name="Barry K."/>
            <person name="Blanchette R.A."/>
            <person name="Henrissat B."/>
            <person name="Martinez A.T."/>
            <person name="Otillar R."/>
            <person name="Spatafora J.W."/>
            <person name="Yadav J.S."/>
            <person name="Aerts A."/>
            <person name="Benoit I."/>
            <person name="Boyd A."/>
            <person name="Carlson A."/>
            <person name="Copeland A."/>
            <person name="Coutinho P.M."/>
            <person name="de Vries R.P."/>
            <person name="Ferreira P."/>
            <person name="Findley K."/>
            <person name="Foster B."/>
            <person name="Gaskell J."/>
            <person name="Glotzer D."/>
            <person name="Gorecki P."/>
            <person name="Heitman J."/>
            <person name="Hesse C."/>
            <person name="Hori C."/>
            <person name="Igarashi K."/>
            <person name="Jurgens J.A."/>
            <person name="Kallen N."/>
            <person name="Kersten P."/>
            <person name="Kohler A."/>
            <person name="Kuees U."/>
            <person name="Kumar T.K.A."/>
            <person name="Kuo A."/>
            <person name="LaButti K."/>
            <person name="Larrondo L.F."/>
            <person name="Lindquist E."/>
            <person name="Ling A."/>
            <person name="Lombard V."/>
            <person name="Lucas S."/>
            <person name="Lundell T."/>
            <person name="Martin R."/>
            <person name="McLaughlin D.J."/>
            <person name="Morgenstern I."/>
            <person name="Morin E."/>
            <person name="Murat C."/>
            <person name="Nagy L.G."/>
            <person name="Nolan M."/>
            <person name="Ohm R.A."/>
            <person name="Patyshakuliyeva A."/>
            <person name="Rokas A."/>
            <person name="Ruiz-Duenas F.J."/>
            <person name="Sabat G."/>
            <person name="Salamov A."/>
            <person name="Samejima M."/>
            <person name="Schmutz J."/>
            <person name="Slot J.C."/>
            <person name="St John F."/>
            <person name="Stenlid J."/>
            <person name="Sun H."/>
            <person name="Sun S."/>
            <person name="Syed K."/>
            <person name="Tsang A."/>
            <person name="Wiebenga A."/>
            <person name="Young D."/>
            <person name="Pisabarro A."/>
            <person name="Eastwood D.C."/>
            <person name="Martin F."/>
            <person name="Cullen D."/>
            <person name="Grigoriev I.V."/>
            <person name="Hibbett D.S."/>
        </authorList>
    </citation>
    <scope>NUCLEOTIDE SEQUENCE [LARGE SCALE GENOMIC DNA]</scope>
    <source>
        <strain evidence="3 4">ATCC 11539</strain>
    </source>
</reference>
<evidence type="ECO:0000313" key="4">
    <source>
        <dbReference type="Proteomes" id="UP000030669"/>
    </source>
</evidence>
<dbReference type="eggNOG" id="ENOG502SBDA">
    <property type="taxonomic scope" value="Eukaryota"/>
</dbReference>
<dbReference type="Pfam" id="PF06398">
    <property type="entry name" value="Pex24p"/>
    <property type="match status" value="1"/>
</dbReference>
<sequence>MSQAPDGSRLARRPPTWMQTGDPVEADAARQAIAKKTRRGFNSWLHSFYLGKRGKQGLQRGLVTEGPDDSREPPGAASSRASTAEDVQLDSVRPRNEKPKDEYQWAILYENQRGITLFSSTYYSRLSLLPTDPPAFTLPYAGPSSSSSGREARRHQPRITKLSEYPLPDGTWEWVSQSWMVDMREDGEVQHDGFEYNWLFRRHDWRAQVGKFNAGGWVRRRRWVRLMVRRAEAIPGPMSSNIEMGDIDDAGPGSVRPSPAPSVLDPSSDIEGPDKSIIIETWQGDEYHDWQRCHAVMRRLPRDGRKLELWALWLGLPHRTTVSPVTSPLPAGDAAEETLKPRNKKQWTEDEGPLPSEIAYTNRISNTVPCAPLEYIGPVVRAHLGPLLELFVFPDSRVRFMRQLAQVGLLPDPESESGREFWSYRTEFQELMHPPKDLAMGNVPSLPQDEEFKPVREPRE</sequence>
<dbReference type="GO" id="GO:0005778">
    <property type="term" value="C:peroxisomal membrane"/>
    <property type="evidence" value="ECO:0007669"/>
    <property type="project" value="UniProtKB-ARBA"/>
</dbReference>
<dbReference type="InterPro" id="IPR010482">
    <property type="entry name" value="TECPR1-like_DysF"/>
</dbReference>
<dbReference type="Proteomes" id="UP000030669">
    <property type="component" value="Unassembled WGS sequence"/>
</dbReference>
<dbReference type="AlphaFoldDB" id="S7RZY8"/>
<proteinExistence type="predicted"/>
<evidence type="ECO:0000259" key="2">
    <source>
        <dbReference type="Pfam" id="PF06398"/>
    </source>
</evidence>
<evidence type="ECO:0000256" key="1">
    <source>
        <dbReference type="SAM" id="MobiDB-lite"/>
    </source>
</evidence>
<feature type="region of interest" description="Disordered" evidence="1">
    <location>
        <begin position="60"/>
        <end position="96"/>
    </location>
</feature>
<evidence type="ECO:0000313" key="3">
    <source>
        <dbReference type="EMBL" id="EPQ60645.1"/>
    </source>
</evidence>
<name>S7RZY8_GLOTA</name>
<protein>
    <recommendedName>
        <fullName evidence="2">TECPR1-like DysF domain-containing protein</fullName>
    </recommendedName>
</protein>
<feature type="compositionally biased region" description="Basic and acidic residues" evidence="1">
    <location>
        <begin position="450"/>
        <end position="460"/>
    </location>
</feature>
<gene>
    <name evidence="3" type="ORF">GLOTRDRAFT_135295</name>
</gene>
<feature type="region of interest" description="Disordered" evidence="1">
    <location>
        <begin position="435"/>
        <end position="460"/>
    </location>
</feature>
<dbReference type="GO" id="GO:0007031">
    <property type="term" value="P:peroxisome organization"/>
    <property type="evidence" value="ECO:0007669"/>
    <property type="project" value="UniProtKB-ARBA"/>
</dbReference>
<dbReference type="EMBL" id="KB469296">
    <property type="protein sequence ID" value="EPQ60645.1"/>
    <property type="molecule type" value="Genomic_DNA"/>
</dbReference>
<dbReference type="KEGG" id="gtr:GLOTRDRAFT_135295"/>
<dbReference type="RefSeq" id="XP_007861010.1">
    <property type="nucleotide sequence ID" value="XM_007862819.1"/>
</dbReference>
<dbReference type="HOGENOM" id="CLU_025584_0_0_1"/>
<dbReference type="GeneID" id="19303289"/>
<dbReference type="STRING" id="670483.S7RZY8"/>
<organism evidence="3 4">
    <name type="scientific">Gloeophyllum trabeum (strain ATCC 11539 / FP-39264 / Madison 617)</name>
    <name type="common">Brown rot fungus</name>
    <dbReference type="NCBI Taxonomy" id="670483"/>
    <lineage>
        <taxon>Eukaryota</taxon>
        <taxon>Fungi</taxon>
        <taxon>Dikarya</taxon>
        <taxon>Basidiomycota</taxon>
        <taxon>Agaricomycotina</taxon>
        <taxon>Agaricomycetes</taxon>
        <taxon>Gloeophyllales</taxon>
        <taxon>Gloeophyllaceae</taxon>
        <taxon>Gloeophyllum</taxon>
    </lineage>
</organism>